<proteinExistence type="predicted"/>
<sequence>MGRNIDYERRHSFFVQLNVFIIETVFWIFHGKFAGCVSIVQNNWFWVLGCLVTFLIQLSIEKFVYSSGTWTHDST</sequence>
<evidence type="ECO:0000313" key="2">
    <source>
        <dbReference type="EnsemblMetazoa" id="tetur03g00520.1"/>
    </source>
</evidence>
<dbReference type="AlphaFoldDB" id="T1JYI8"/>
<reference evidence="3" key="1">
    <citation type="submission" date="2011-08" db="EMBL/GenBank/DDBJ databases">
        <authorList>
            <person name="Rombauts S."/>
        </authorList>
    </citation>
    <scope>NUCLEOTIDE SEQUENCE</scope>
    <source>
        <strain evidence="3">London</strain>
    </source>
</reference>
<dbReference type="EMBL" id="CAEY01001108">
    <property type="status" value="NOT_ANNOTATED_CDS"/>
    <property type="molecule type" value="Genomic_DNA"/>
</dbReference>
<reference evidence="2" key="2">
    <citation type="submission" date="2015-06" db="UniProtKB">
        <authorList>
            <consortium name="EnsemblMetazoa"/>
        </authorList>
    </citation>
    <scope>IDENTIFICATION</scope>
</reference>
<feature type="transmembrane region" description="Helical" evidence="1">
    <location>
        <begin position="43"/>
        <end position="60"/>
    </location>
</feature>
<feature type="transmembrane region" description="Helical" evidence="1">
    <location>
        <begin position="12"/>
        <end position="31"/>
    </location>
</feature>
<evidence type="ECO:0000256" key="1">
    <source>
        <dbReference type="SAM" id="Phobius"/>
    </source>
</evidence>
<evidence type="ECO:0008006" key="4">
    <source>
        <dbReference type="Google" id="ProtNLM"/>
    </source>
</evidence>
<dbReference type="Proteomes" id="UP000015104">
    <property type="component" value="Unassembled WGS sequence"/>
</dbReference>
<organism evidence="2 3">
    <name type="scientific">Tetranychus urticae</name>
    <name type="common">Two-spotted spider mite</name>
    <dbReference type="NCBI Taxonomy" id="32264"/>
    <lineage>
        <taxon>Eukaryota</taxon>
        <taxon>Metazoa</taxon>
        <taxon>Ecdysozoa</taxon>
        <taxon>Arthropoda</taxon>
        <taxon>Chelicerata</taxon>
        <taxon>Arachnida</taxon>
        <taxon>Acari</taxon>
        <taxon>Acariformes</taxon>
        <taxon>Trombidiformes</taxon>
        <taxon>Prostigmata</taxon>
        <taxon>Eleutherengona</taxon>
        <taxon>Raphignathae</taxon>
        <taxon>Tetranychoidea</taxon>
        <taxon>Tetranychidae</taxon>
        <taxon>Tetranychus</taxon>
    </lineage>
</organism>
<protein>
    <recommendedName>
        <fullName evidence="4">Cation-transporting P-type ATPase C-terminal domain-containing protein</fullName>
    </recommendedName>
</protein>
<evidence type="ECO:0000313" key="3">
    <source>
        <dbReference type="Proteomes" id="UP000015104"/>
    </source>
</evidence>
<accession>T1JYI8</accession>
<keyword evidence="1" id="KW-0812">Transmembrane</keyword>
<dbReference type="HOGENOM" id="CLU_2674260_0_0_1"/>
<name>T1JYI8_TETUR</name>
<keyword evidence="1" id="KW-1133">Transmembrane helix</keyword>
<keyword evidence="1" id="KW-0472">Membrane</keyword>
<keyword evidence="3" id="KW-1185">Reference proteome</keyword>
<dbReference type="EnsemblMetazoa" id="tetur03g00520.1">
    <property type="protein sequence ID" value="tetur03g00520.1"/>
    <property type="gene ID" value="tetur03g00520"/>
</dbReference>